<reference evidence="1 2" key="1">
    <citation type="submission" date="2024-05" db="EMBL/GenBank/DDBJ databases">
        <authorList>
            <person name="Wallberg A."/>
        </authorList>
    </citation>
    <scope>NUCLEOTIDE SEQUENCE [LARGE SCALE GENOMIC DNA]</scope>
</reference>
<feature type="non-terminal residue" evidence="1">
    <location>
        <position position="243"/>
    </location>
</feature>
<dbReference type="AlphaFoldDB" id="A0AAV2PXM4"/>
<protein>
    <recommendedName>
        <fullName evidence="3">Exophilin 5</fullName>
    </recommendedName>
</protein>
<proteinExistence type="predicted"/>
<dbReference type="Proteomes" id="UP001497623">
    <property type="component" value="Unassembled WGS sequence"/>
</dbReference>
<accession>A0AAV2PXM4</accession>
<keyword evidence="2" id="KW-1185">Reference proteome</keyword>
<gene>
    <name evidence="1" type="ORF">MNOR_LOCUS4901</name>
</gene>
<name>A0AAV2PXM4_MEGNR</name>
<dbReference type="EMBL" id="CAXKWB010001831">
    <property type="protein sequence ID" value="CAL4065588.1"/>
    <property type="molecule type" value="Genomic_DNA"/>
</dbReference>
<evidence type="ECO:0000313" key="2">
    <source>
        <dbReference type="Proteomes" id="UP001497623"/>
    </source>
</evidence>
<organism evidence="1 2">
    <name type="scientific">Meganyctiphanes norvegica</name>
    <name type="common">Northern krill</name>
    <name type="synonym">Thysanopoda norvegica</name>
    <dbReference type="NCBI Taxonomy" id="48144"/>
    <lineage>
        <taxon>Eukaryota</taxon>
        <taxon>Metazoa</taxon>
        <taxon>Ecdysozoa</taxon>
        <taxon>Arthropoda</taxon>
        <taxon>Crustacea</taxon>
        <taxon>Multicrustacea</taxon>
        <taxon>Malacostraca</taxon>
        <taxon>Eumalacostraca</taxon>
        <taxon>Eucarida</taxon>
        <taxon>Euphausiacea</taxon>
        <taxon>Euphausiidae</taxon>
        <taxon>Meganyctiphanes</taxon>
    </lineage>
</organism>
<sequence>NNENRTFNGKLNEIEDNINPNIDPMDNTLSNLKGQEVKSITLDIETSEANKIKTRNSLDYVSKSKAFDGKNKQNIPSNKSDSFKNSQIPQFPYMKREDSSLNDETKRIVMSLMDRSKSQKDICKSHVGVQDKMQMLMNKNNEVKPGYSKYSPRFVSSMIRNTLKTNSKPEYSVALKPINSNLNTKPAKPKVFRANKTNEQLKPNINNQKINPHPTKNAYWVKKEQSSVHQINSNLGNVKQDNK</sequence>
<evidence type="ECO:0008006" key="3">
    <source>
        <dbReference type="Google" id="ProtNLM"/>
    </source>
</evidence>
<comment type="caution">
    <text evidence="1">The sequence shown here is derived from an EMBL/GenBank/DDBJ whole genome shotgun (WGS) entry which is preliminary data.</text>
</comment>
<feature type="non-terminal residue" evidence="1">
    <location>
        <position position="1"/>
    </location>
</feature>
<evidence type="ECO:0000313" key="1">
    <source>
        <dbReference type="EMBL" id="CAL4065588.1"/>
    </source>
</evidence>